<reference evidence="2" key="2">
    <citation type="submission" date="2021-08" db="EMBL/GenBank/DDBJ databases">
        <authorList>
            <person name="Tani A."/>
            <person name="Ola A."/>
            <person name="Ogura Y."/>
            <person name="Katsura K."/>
            <person name="Hayashi T."/>
        </authorList>
    </citation>
    <scope>NUCLEOTIDE SEQUENCE</scope>
    <source>
        <strain evidence="2">NBRC 103626</strain>
    </source>
</reference>
<evidence type="ECO:0000256" key="1">
    <source>
        <dbReference type="SAM" id="SignalP"/>
    </source>
</evidence>
<protein>
    <recommendedName>
        <fullName evidence="4">General secretion pathway protein GspN</fullName>
    </recommendedName>
</protein>
<comment type="caution">
    <text evidence="2">The sequence shown here is derived from an EMBL/GenBank/DDBJ whole genome shotgun (WGS) entry which is preliminary data.</text>
</comment>
<name>A0AA37MFR5_9HYPH</name>
<dbReference type="AlphaFoldDB" id="A0AA37MFR5"/>
<feature type="chain" id="PRO_5041284275" description="General secretion pathway protein GspN" evidence="1">
    <location>
        <begin position="32"/>
        <end position="172"/>
    </location>
</feature>
<gene>
    <name evidence="2" type="ORF">NBEOAGPD_4441</name>
</gene>
<evidence type="ECO:0000313" key="3">
    <source>
        <dbReference type="Proteomes" id="UP001055108"/>
    </source>
</evidence>
<dbReference type="EMBL" id="BPQM01000130">
    <property type="protein sequence ID" value="GJD81196.1"/>
    <property type="molecule type" value="Genomic_DNA"/>
</dbReference>
<proteinExistence type="predicted"/>
<keyword evidence="1" id="KW-0732">Signal</keyword>
<sequence length="172" mass="17980">MRALRGPFSSTGRLPRALFGASALVALAAFALPASWSAPDEPAPVPTPILAASPAGEAPLLRPLFDPGRRPWTARGSREAVLAPDPPRPVLTLRGILFDGGAPRALIDDGSGDLGWLARGQGRGDWRITAIEPGGVTLTQRGQSYTTAFMGQPAILRPVPVRIEAGVPALRP</sequence>
<feature type="signal peptide" evidence="1">
    <location>
        <begin position="1"/>
        <end position="31"/>
    </location>
</feature>
<evidence type="ECO:0008006" key="4">
    <source>
        <dbReference type="Google" id="ProtNLM"/>
    </source>
</evidence>
<reference evidence="2" key="1">
    <citation type="journal article" date="2016" name="Front. Microbiol.">
        <title>Genome Sequence of the Piezophilic, Mesophilic Sulfate-Reducing Bacterium Desulfovibrio indicus J2T.</title>
        <authorList>
            <person name="Cao J."/>
            <person name="Maignien L."/>
            <person name="Shao Z."/>
            <person name="Alain K."/>
            <person name="Jebbar M."/>
        </authorList>
    </citation>
    <scope>NUCLEOTIDE SEQUENCE</scope>
    <source>
        <strain evidence="2">NBRC 103626</strain>
    </source>
</reference>
<dbReference type="RefSeq" id="WP_238306486.1">
    <property type="nucleotide sequence ID" value="NZ_BPQM01000130.1"/>
</dbReference>
<organism evidence="2 3">
    <name type="scientific">Methylobacterium gregans</name>
    <dbReference type="NCBI Taxonomy" id="374424"/>
    <lineage>
        <taxon>Bacteria</taxon>
        <taxon>Pseudomonadati</taxon>
        <taxon>Pseudomonadota</taxon>
        <taxon>Alphaproteobacteria</taxon>
        <taxon>Hyphomicrobiales</taxon>
        <taxon>Methylobacteriaceae</taxon>
        <taxon>Methylobacterium</taxon>
    </lineage>
</organism>
<keyword evidence="3" id="KW-1185">Reference proteome</keyword>
<evidence type="ECO:0000313" key="2">
    <source>
        <dbReference type="EMBL" id="GJD81196.1"/>
    </source>
</evidence>
<accession>A0AA37MFR5</accession>
<dbReference type="Proteomes" id="UP001055108">
    <property type="component" value="Unassembled WGS sequence"/>
</dbReference>